<reference evidence="14 15" key="2">
    <citation type="journal article" date="2014" name="J. Gen. Appl. Microbiol.">
        <title>The early diverging ascomycetous budding yeast Saitoella complicata has three histone deacetylases belonging to the Clr6, Hos2, and Rpd3 lineages.</title>
        <authorList>
            <person name="Nishida H."/>
            <person name="Matsumoto T."/>
            <person name="Kondo S."/>
            <person name="Hamamoto M."/>
            <person name="Yoshikawa H."/>
        </authorList>
    </citation>
    <scope>NUCLEOTIDE SEQUENCE [LARGE SCALE GENOMIC DNA]</scope>
    <source>
        <strain evidence="14 15">NRRL Y-17804</strain>
    </source>
</reference>
<evidence type="ECO:0000256" key="9">
    <source>
        <dbReference type="ARBA" id="ARBA00022840"/>
    </source>
</evidence>
<dbReference type="OMA" id="RTMCTYL"/>
<dbReference type="FunFam" id="3.40.1190.20:FF:000014">
    <property type="entry name" value="ADO1p Adenosine kinase"/>
    <property type="match status" value="1"/>
</dbReference>
<evidence type="ECO:0000313" key="15">
    <source>
        <dbReference type="Proteomes" id="UP000033140"/>
    </source>
</evidence>
<reference evidence="14 15" key="1">
    <citation type="journal article" date="2011" name="J. Gen. Appl. Microbiol.">
        <title>Draft genome sequencing of the enigmatic yeast Saitoella complicata.</title>
        <authorList>
            <person name="Nishida H."/>
            <person name="Hamamoto M."/>
            <person name="Sugiyama J."/>
        </authorList>
    </citation>
    <scope>NUCLEOTIDE SEQUENCE [LARGE SCALE GENOMIC DNA]</scope>
    <source>
        <strain evidence="14 15">NRRL Y-17804</strain>
    </source>
</reference>
<sequence length="378" mass="41035">MNVDVVAAITGSCVHYRLELLDPYHKMSGKEYVLFGLGNPLLDIQANTGTDVLEKYGLKANDAILAEDKHKPIYDELMTKYDAKFLAGGAAQNAMRGAQYVLPPKSTVYVGCVGKDKFAEQLHAANEREGLRTEYLVDESTPTGKCGVVITGNNRSLVTDLAAANNYKLEHLKSPEIWKLVENAEFFYVGGFHLTVCVDAIKALGEHAAETNKTFVMNLSAPFLCQFFKDGMDAVTPYWDYILGNESEAAAWAEAHGLETTSVQEIAEHIAALPKANNKRERTVVFTQGAESVIVARPGKETVVYPVPKLSDDEIVDTNGAGDAFAGAFLGMLVKGESLETCVEAGTWLAQLAIKEVGPSFPYPKHGFMSSKAGIVTK</sequence>
<accession>A0A0E9NDD8</accession>
<evidence type="ECO:0000256" key="11">
    <source>
        <dbReference type="PIRSR" id="PIRSR601805-1"/>
    </source>
</evidence>
<dbReference type="FunFam" id="3.30.1110.10:FF:000001">
    <property type="entry name" value="Adenosine kinase a"/>
    <property type="match status" value="1"/>
</dbReference>
<keyword evidence="9 12" id="KW-0067">ATP-binding</keyword>
<dbReference type="GO" id="GO:0006166">
    <property type="term" value="P:purine ribonucleoside salvage"/>
    <property type="evidence" value="ECO:0007669"/>
    <property type="project" value="UniProtKB-KW"/>
</dbReference>
<evidence type="ECO:0000256" key="12">
    <source>
        <dbReference type="RuleBase" id="RU368116"/>
    </source>
</evidence>
<dbReference type="PANTHER" id="PTHR45769">
    <property type="entry name" value="ADENOSINE KINASE"/>
    <property type="match status" value="1"/>
</dbReference>
<dbReference type="GO" id="GO:0044209">
    <property type="term" value="P:AMP salvage"/>
    <property type="evidence" value="ECO:0007669"/>
    <property type="project" value="UniProtKB-UniRule"/>
</dbReference>
<evidence type="ECO:0000256" key="2">
    <source>
        <dbReference type="ARBA" id="ARBA00004801"/>
    </source>
</evidence>
<dbReference type="Gene3D" id="3.40.1190.20">
    <property type="match status" value="1"/>
</dbReference>
<dbReference type="PRINTS" id="PR00989">
    <property type="entry name" value="ADENOKINASE"/>
</dbReference>
<dbReference type="STRING" id="698492.A0A0E9NDD8"/>
<dbReference type="InterPro" id="IPR001805">
    <property type="entry name" value="Adenokinase"/>
</dbReference>
<dbReference type="GO" id="GO:0005829">
    <property type="term" value="C:cytosol"/>
    <property type="evidence" value="ECO:0007669"/>
    <property type="project" value="TreeGrafter"/>
</dbReference>
<evidence type="ECO:0000256" key="7">
    <source>
        <dbReference type="ARBA" id="ARBA00022741"/>
    </source>
</evidence>
<keyword evidence="10 12" id="KW-0460">Magnesium</keyword>
<dbReference type="Pfam" id="PF00294">
    <property type="entry name" value="PfkB"/>
    <property type="match status" value="1"/>
</dbReference>
<keyword evidence="15" id="KW-1185">Reference proteome</keyword>
<comment type="caution">
    <text evidence="14">The sequence shown here is derived from an EMBL/GenBank/DDBJ whole genome shotgun (WGS) entry which is preliminary data.</text>
</comment>
<dbReference type="EC" id="2.7.1.20" evidence="4 12"/>
<dbReference type="PROSITE" id="PS00584">
    <property type="entry name" value="PFKB_KINASES_2"/>
    <property type="match status" value="1"/>
</dbReference>
<protein>
    <recommendedName>
        <fullName evidence="4 12">Adenosine kinase</fullName>
        <shortName evidence="12">AK</shortName>
        <ecNumber evidence="4 12">2.7.1.20</ecNumber>
    </recommendedName>
    <alternativeName>
        <fullName evidence="12">Adenosine 5'-phosphotransferase</fullName>
    </alternativeName>
</protein>
<evidence type="ECO:0000256" key="4">
    <source>
        <dbReference type="ARBA" id="ARBA00012119"/>
    </source>
</evidence>
<dbReference type="PANTHER" id="PTHR45769:SF3">
    <property type="entry name" value="ADENOSINE KINASE"/>
    <property type="match status" value="1"/>
</dbReference>
<evidence type="ECO:0000313" key="14">
    <source>
        <dbReference type="EMBL" id="GAO47828.1"/>
    </source>
</evidence>
<comment type="pathway">
    <text evidence="2 12">Purine metabolism; AMP biosynthesis via salvage pathway; AMP from adenosine: step 1/1.</text>
</comment>
<dbReference type="Proteomes" id="UP000033140">
    <property type="component" value="Unassembled WGS sequence"/>
</dbReference>
<comment type="similarity">
    <text evidence="3 12">Belongs to the carbohydrate kinase PfkB family.</text>
</comment>
<dbReference type="GO" id="GO:0004001">
    <property type="term" value="F:adenosine kinase activity"/>
    <property type="evidence" value="ECO:0007669"/>
    <property type="project" value="UniProtKB-UniRule"/>
</dbReference>
<evidence type="ECO:0000256" key="10">
    <source>
        <dbReference type="ARBA" id="ARBA00022842"/>
    </source>
</evidence>
<dbReference type="InterPro" id="IPR011611">
    <property type="entry name" value="PfkB_dom"/>
</dbReference>
<comment type="cofactor">
    <cofactor evidence="1 12">
        <name>Mg(2+)</name>
        <dbReference type="ChEBI" id="CHEBI:18420"/>
    </cofactor>
</comment>
<comment type="catalytic activity">
    <reaction evidence="12">
        <text>adenosine + ATP = AMP + ADP + H(+)</text>
        <dbReference type="Rhea" id="RHEA:20824"/>
        <dbReference type="ChEBI" id="CHEBI:15378"/>
        <dbReference type="ChEBI" id="CHEBI:16335"/>
        <dbReference type="ChEBI" id="CHEBI:30616"/>
        <dbReference type="ChEBI" id="CHEBI:456215"/>
        <dbReference type="ChEBI" id="CHEBI:456216"/>
        <dbReference type="EC" id="2.7.1.20"/>
    </reaction>
</comment>
<dbReference type="AlphaFoldDB" id="A0A0E9NDD8"/>
<keyword evidence="6 12" id="KW-0660">Purine salvage</keyword>
<evidence type="ECO:0000256" key="3">
    <source>
        <dbReference type="ARBA" id="ARBA00010688"/>
    </source>
</evidence>
<comment type="function">
    <text evidence="12">ATP dependent phosphorylation of adenosine and other related nucleoside analogs to monophosphate derivatives.</text>
</comment>
<organism evidence="14 15">
    <name type="scientific">Saitoella complicata (strain BCRC 22490 / CBS 7301 / JCM 7358 / NBRC 10748 / NRRL Y-17804)</name>
    <dbReference type="NCBI Taxonomy" id="698492"/>
    <lineage>
        <taxon>Eukaryota</taxon>
        <taxon>Fungi</taxon>
        <taxon>Dikarya</taxon>
        <taxon>Ascomycota</taxon>
        <taxon>Taphrinomycotina</taxon>
        <taxon>Taphrinomycotina incertae sedis</taxon>
        <taxon>Saitoella</taxon>
    </lineage>
</organism>
<dbReference type="CDD" id="cd01168">
    <property type="entry name" value="adenosine_kinase"/>
    <property type="match status" value="1"/>
</dbReference>
<dbReference type="GO" id="GO:0005634">
    <property type="term" value="C:nucleus"/>
    <property type="evidence" value="ECO:0007669"/>
    <property type="project" value="TreeGrafter"/>
</dbReference>
<keyword evidence="7 12" id="KW-0547">Nucleotide-binding</keyword>
<dbReference type="GO" id="GO:0005524">
    <property type="term" value="F:ATP binding"/>
    <property type="evidence" value="ECO:0007669"/>
    <property type="project" value="UniProtKB-UniRule"/>
</dbReference>
<evidence type="ECO:0000256" key="1">
    <source>
        <dbReference type="ARBA" id="ARBA00001946"/>
    </source>
</evidence>
<dbReference type="EMBL" id="BACD03000011">
    <property type="protein sequence ID" value="GAO47828.1"/>
    <property type="molecule type" value="Genomic_DNA"/>
</dbReference>
<evidence type="ECO:0000256" key="6">
    <source>
        <dbReference type="ARBA" id="ARBA00022726"/>
    </source>
</evidence>
<evidence type="ECO:0000259" key="13">
    <source>
        <dbReference type="Pfam" id="PF00294"/>
    </source>
</evidence>
<feature type="domain" description="Carbohydrate kinase PfkB" evidence="13">
    <location>
        <begin position="53"/>
        <end position="365"/>
    </location>
</feature>
<dbReference type="InterPro" id="IPR029056">
    <property type="entry name" value="Ribokinase-like"/>
</dbReference>
<evidence type="ECO:0000256" key="5">
    <source>
        <dbReference type="ARBA" id="ARBA00022679"/>
    </source>
</evidence>
<dbReference type="UniPathway" id="UPA00588">
    <property type="reaction ID" value="UER00659"/>
</dbReference>
<name>A0A0E9NDD8_SAICN</name>
<keyword evidence="5 12" id="KW-0808">Transferase</keyword>
<keyword evidence="8 12" id="KW-0418">Kinase</keyword>
<feature type="active site" description="Proton acceptor" evidence="11">
    <location>
        <position position="323"/>
    </location>
</feature>
<evidence type="ECO:0000256" key="8">
    <source>
        <dbReference type="ARBA" id="ARBA00022777"/>
    </source>
</evidence>
<dbReference type="GO" id="GO:0006144">
    <property type="term" value="P:purine nucleobase metabolic process"/>
    <property type="evidence" value="ECO:0007669"/>
    <property type="project" value="TreeGrafter"/>
</dbReference>
<proteinExistence type="inferred from homology"/>
<reference evidence="14 15" key="3">
    <citation type="journal article" date="2015" name="Genome Announc.">
        <title>Draft Genome Sequence of the Archiascomycetous Yeast Saitoella complicata.</title>
        <authorList>
            <person name="Yamauchi K."/>
            <person name="Kondo S."/>
            <person name="Hamamoto M."/>
            <person name="Takahashi Y."/>
            <person name="Ogura Y."/>
            <person name="Hayashi T."/>
            <person name="Nishida H."/>
        </authorList>
    </citation>
    <scope>NUCLEOTIDE SEQUENCE [LARGE SCALE GENOMIC DNA]</scope>
    <source>
        <strain evidence="14 15">NRRL Y-17804</strain>
    </source>
</reference>
<dbReference type="SUPFAM" id="SSF53613">
    <property type="entry name" value="Ribokinase-like"/>
    <property type="match status" value="1"/>
</dbReference>
<dbReference type="Gene3D" id="3.30.1110.10">
    <property type="match status" value="1"/>
</dbReference>
<dbReference type="InterPro" id="IPR002173">
    <property type="entry name" value="Carboh/pur_kinase_PfkB_CS"/>
</dbReference>
<gene>
    <name evidence="14" type="ORF">G7K_2026-t1</name>
</gene>